<evidence type="ECO:0000313" key="1">
    <source>
        <dbReference type="EMBL" id="ABZ71592.1"/>
    </source>
</evidence>
<sequence length="95" mass="10121">MRSPQAADGRQRAAFNQALTRCQSVYVVEGNSHGRLAQALRTGAKGAAKFEAWADVEEANIDAKGCRIGFVVAARQAGLPSSLFETVAPIKRPHA</sequence>
<dbReference type="EMBL" id="CP000927">
    <property type="protein sequence ID" value="ABZ71592.1"/>
    <property type="molecule type" value="Genomic_DNA"/>
</dbReference>
<reference evidence="1" key="1">
    <citation type="submission" date="2008-01" db="EMBL/GenBank/DDBJ databases">
        <title>Complete sequence of chromosome of Caulobacter sp. K31.</title>
        <authorList>
            <consortium name="US DOE Joint Genome Institute"/>
            <person name="Copeland A."/>
            <person name="Lucas S."/>
            <person name="Lapidus A."/>
            <person name="Barry K."/>
            <person name="Glavina del Rio T."/>
            <person name="Dalin E."/>
            <person name="Tice H."/>
            <person name="Pitluck S."/>
            <person name="Bruce D."/>
            <person name="Goodwin L."/>
            <person name="Thompson L.S."/>
            <person name="Brettin T."/>
            <person name="Detter J.C."/>
            <person name="Han C."/>
            <person name="Schmutz J."/>
            <person name="Larimer F."/>
            <person name="Land M."/>
            <person name="Hauser L."/>
            <person name="Kyrpides N."/>
            <person name="Kim E."/>
            <person name="Stephens C."/>
            <person name="Richardson P."/>
        </authorList>
    </citation>
    <scope>NUCLEOTIDE SEQUENCE [LARGE SCALE GENOMIC DNA]</scope>
    <source>
        <strain evidence="1">K31</strain>
    </source>
</reference>
<gene>
    <name evidence="1" type="ordered locus">Caul_2465</name>
</gene>
<dbReference type="HOGENOM" id="CLU_2367715_0_0_5"/>
<proteinExistence type="predicted"/>
<accession>B0SWG4</accession>
<organism evidence="1">
    <name type="scientific">Caulobacter sp. (strain K31)</name>
    <dbReference type="NCBI Taxonomy" id="366602"/>
    <lineage>
        <taxon>Bacteria</taxon>
        <taxon>Pseudomonadati</taxon>
        <taxon>Pseudomonadota</taxon>
        <taxon>Alphaproteobacteria</taxon>
        <taxon>Caulobacterales</taxon>
        <taxon>Caulobacteraceae</taxon>
        <taxon>Caulobacter</taxon>
    </lineage>
</organism>
<dbReference type="KEGG" id="cak:Caul_2465"/>
<name>B0SWG4_CAUSK</name>
<protein>
    <submittedName>
        <fullName evidence="1">Uncharacterized protein</fullName>
    </submittedName>
</protein>
<dbReference type="AlphaFoldDB" id="B0SWG4"/>